<dbReference type="InterPro" id="IPR050189">
    <property type="entry name" value="MFS_Efflux_Transporters"/>
</dbReference>
<protein>
    <submittedName>
        <fullName evidence="9">MFS transporter</fullName>
    </submittedName>
</protein>
<evidence type="ECO:0000259" key="8">
    <source>
        <dbReference type="PROSITE" id="PS50850"/>
    </source>
</evidence>
<feature type="transmembrane region" description="Helical" evidence="7">
    <location>
        <begin position="378"/>
        <end position="398"/>
    </location>
</feature>
<feature type="transmembrane region" description="Helical" evidence="7">
    <location>
        <begin position="221"/>
        <end position="239"/>
    </location>
</feature>
<evidence type="ECO:0000313" key="9">
    <source>
        <dbReference type="EMBL" id="QOV18888.1"/>
    </source>
</evidence>
<dbReference type="PANTHER" id="PTHR43124">
    <property type="entry name" value="PURINE EFFLUX PUMP PBUE"/>
    <property type="match status" value="1"/>
</dbReference>
<dbReference type="KEGG" id="bliq:INP51_12965"/>
<keyword evidence="6 7" id="KW-0472">Membrane</keyword>
<evidence type="ECO:0000256" key="1">
    <source>
        <dbReference type="ARBA" id="ARBA00004651"/>
    </source>
</evidence>
<dbReference type="Gene3D" id="1.20.1250.20">
    <property type="entry name" value="MFS general substrate transporter like domains"/>
    <property type="match status" value="1"/>
</dbReference>
<feature type="transmembrane region" description="Helical" evidence="7">
    <location>
        <begin position="45"/>
        <end position="65"/>
    </location>
</feature>
<keyword evidence="3" id="KW-1003">Cell membrane</keyword>
<feature type="domain" description="Major facilitator superfamily (MFS) profile" evidence="8">
    <location>
        <begin position="1"/>
        <end position="401"/>
    </location>
</feature>
<dbReference type="AlphaFoldDB" id="A0A7M2RFG9"/>
<dbReference type="InterPro" id="IPR011701">
    <property type="entry name" value="MFS"/>
</dbReference>
<dbReference type="GO" id="GO:0022857">
    <property type="term" value="F:transmembrane transporter activity"/>
    <property type="evidence" value="ECO:0007669"/>
    <property type="project" value="InterPro"/>
</dbReference>
<keyword evidence="5 7" id="KW-1133">Transmembrane helix</keyword>
<feature type="transmembrane region" description="Helical" evidence="7">
    <location>
        <begin position="341"/>
        <end position="366"/>
    </location>
</feature>
<evidence type="ECO:0000256" key="5">
    <source>
        <dbReference type="ARBA" id="ARBA00022989"/>
    </source>
</evidence>
<evidence type="ECO:0000256" key="3">
    <source>
        <dbReference type="ARBA" id="ARBA00022475"/>
    </source>
</evidence>
<evidence type="ECO:0000313" key="10">
    <source>
        <dbReference type="Proteomes" id="UP000593601"/>
    </source>
</evidence>
<dbReference type="Pfam" id="PF07690">
    <property type="entry name" value="MFS_1"/>
    <property type="match status" value="1"/>
</dbReference>
<dbReference type="InterPro" id="IPR036259">
    <property type="entry name" value="MFS_trans_sf"/>
</dbReference>
<keyword evidence="2" id="KW-0813">Transport</keyword>
<feature type="transmembrane region" description="Helical" evidence="7">
    <location>
        <begin position="101"/>
        <end position="125"/>
    </location>
</feature>
<name>A0A7M2RFG9_9FIRM</name>
<feature type="transmembrane region" description="Helical" evidence="7">
    <location>
        <begin position="286"/>
        <end position="304"/>
    </location>
</feature>
<feature type="transmembrane region" description="Helical" evidence="7">
    <location>
        <begin position="12"/>
        <end position="39"/>
    </location>
</feature>
<feature type="transmembrane region" description="Helical" evidence="7">
    <location>
        <begin position="137"/>
        <end position="160"/>
    </location>
</feature>
<evidence type="ECO:0000256" key="6">
    <source>
        <dbReference type="ARBA" id="ARBA00023136"/>
    </source>
</evidence>
<reference evidence="9 10" key="1">
    <citation type="submission" date="2020-10" db="EMBL/GenBank/DDBJ databases">
        <title>Blautia liquoris sp.nov., isolated from the mud in a fermentation cellar used for the production of Chinese strong-flavoured liquor.</title>
        <authorList>
            <person name="Lu L."/>
        </authorList>
    </citation>
    <scope>NUCLEOTIDE SEQUENCE [LARGE SCALE GENOMIC DNA]</scope>
    <source>
        <strain evidence="9 10">LZLJ-3</strain>
    </source>
</reference>
<dbReference type="PANTHER" id="PTHR43124:SF3">
    <property type="entry name" value="CHLORAMPHENICOL EFFLUX PUMP RV0191"/>
    <property type="match status" value="1"/>
</dbReference>
<keyword evidence="10" id="KW-1185">Reference proteome</keyword>
<dbReference type="Proteomes" id="UP000593601">
    <property type="component" value="Chromosome"/>
</dbReference>
<dbReference type="RefSeq" id="WP_193735248.1">
    <property type="nucleotide sequence ID" value="NZ_CP063304.1"/>
</dbReference>
<proteinExistence type="predicted"/>
<feature type="transmembrane region" description="Helical" evidence="7">
    <location>
        <begin position="166"/>
        <end position="185"/>
    </location>
</feature>
<organism evidence="9 10">
    <name type="scientific">Blautia liquoris</name>
    <dbReference type="NCBI Taxonomy" id="2779518"/>
    <lineage>
        <taxon>Bacteria</taxon>
        <taxon>Bacillati</taxon>
        <taxon>Bacillota</taxon>
        <taxon>Clostridia</taxon>
        <taxon>Lachnospirales</taxon>
        <taxon>Lachnospiraceae</taxon>
        <taxon>Blautia</taxon>
    </lineage>
</organism>
<dbReference type="GO" id="GO:0005886">
    <property type="term" value="C:plasma membrane"/>
    <property type="evidence" value="ECO:0007669"/>
    <property type="project" value="UniProtKB-SubCell"/>
</dbReference>
<evidence type="ECO:0000256" key="2">
    <source>
        <dbReference type="ARBA" id="ARBA00022448"/>
    </source>
</evidence>
<dbReference type="EMBL" id="CP063304">
    <property type="protein sequence ID" value="QOV18888.1"/>
    <property type="molecule type" value="Genomic_DNA"/>
</dbReference>
<dbReference type="InterPro" id="IPR020846">
    <property type="entry name" value="MFS_dom"/>
</dbReference>
<dbReference type="SUPFAM" id="SSF103473">
    <property type="entry name" value="MFS general substrate transporter"/>
    <property type="match status" value="1"/>
</dbReference>
<evidence type="ECO:0000256" key="4">
    <source>
        <dbReference type="ARBA" id="ARBA00022692"/>
    </source>
</evidence>
<accession>A0A7M2RFG9</accession>
<feature type="transmembrane region" description="Helical" evidence="7">
    <location>
        <begin position="77"/>
        <end position="95"/>
    </location>
</feature>
<evidence type="ECO:0000256" key="7">
    <source>
        <dbReference type="SAM" id="Phobius"/>
    </source>
</evidence>
<dbReference type="PROSITE" id="PS50850">
    <property type="entry name" value="MFS"/>
    <property type="match status" value="1"/>
</dbReference>
<sequence length="431" mass="46921">MNMEKRSKTQNLLLMITLFISTASIMGDCVVGVVTSVLYKQYDAWAVNLMISGPSIAGLIMCPLAGRMCDKMDKKKIMLVGYILYAISAISGVAVDNQIYIIVMRFVATGISYGLTSTAALGIIAECYADEEFRGKVIGWYNAAMALIGGVMGLIAGVLGARDWKLAWAVNWFAVPVILMILFFVPACPPIHTSEVPADGENVKKGTDTKAKGEKGWYKPLIPLLASFFVMGLCYYTIITMMDLYVADNQLGTSAFTGLLGTVGTVGSFIACSAFGYVYKKLQDKSAIPSYLIMAVSFLLLGLFPSKPMALITCTIMGAAWGNAYSYWWMRCTVVVPENMAGTAIGITGTINSICGFPVPYIFLFLKGLMNTGNSARVFPVYAVVSLVVAVTASDIISKVRGRQQVRKRAQLIEEKQNNPEKKEKCCKLRM</sequence>
<gene>
    <name evidence="9" type="ORF">INP51_12965</name>
</gene>
<feature type="transmembrane region" description="Helical" evidence="7">
    <location>
        <begin position="259"/>
        <end position="279"/>
    </location>
</feature>
<feature type="transmembrane region" description="Helical" evidence="7">
    <location>
        <begin position="310"/>
        <end position="329"/>
    </location>
</feature>
<keyword evidence="4 7" id="KW-0812">Transmembrane</keyword>
<comment type="subcellular location">
    <subcellularLocation>
        <location evidence="1">Cell membrane</location>
        <topology evidence="1">Multi-pass membrane protein</topology>
    </subcellularLocation>
</comment>